<protein>
    <submittedName>
        <fullName evidence="3">Uncharacterized protein</fullName>
    </submittedName>
</protein>
<dbReference type="RefSeq" id="WP_277275205.1">
    <property type="nucleotide sequence ID" value="NZ_JAROCY010000002.1"/>
</dbReference>
<keyword evidence="2" id="KW-0812">Transmembrane</keyword>
<gene>
    <name evidence="3" type="ORF">POM99_02395</name>
</gene>
<proteinExistence type="predicted"/>
<keyword evidence="4" id="KW-1185">Reference proteome</keyword>
<feature type="transmembrane region" description="Helical" evidence="2">
    <location>
        <begin position="66"/>
        <end position="82"/>
    </location>
</feature>
<dbReference type="Proteomes" id="UP001222770">
    <property type="component" value="Unassembled WGS sequence"/>
</dbReference>
<evidence type="ECO:0000256" key="1">
    <source>
        <dbReference type="SAM" id="MobiDB-lite"/>
    </source>
</evidence>
<comment type="caution">
    <text evidence="3">The sequence shown here is derived from an EMBL/GenBank/DDBJ whole genome shotgun (WGS) entry which is preliminary data.</text>
</comment>
<sequence>MPSAPPPRGKWRPFTGTPRSRQQDRAATSLPGLLLFVLIIGLGLSALFTAFTHARAVHAFTGADRPLALAGAAMVLIGLLQARKLIRG</sequence>
<organism evidence="3 4">
    <name type="scientific">Novosphingobium cyanobacteriorum</name>
    <dbReference type="NCBI Taxonomy" id="3024215"/>
    <lineage>
        <taxon>Bacteria</taxon>
        <taxon>Pseudomonadati</taxon>
        <taxon>Pseudomonadota</taxon>
        <taxon>Alphaproteobacteria</taxon>
        <taxon>Sphingomonadales</taxon>
        <taxon>Sphingomonadaceae</taxon>
        <taxon>Novosphingobium</taxon>
    </lineage>
</organism>
<reference evidence="3 4" key="1">
    <citation type="submission" date="2023-03" db="EMBL/GenBank/DDBJ databases">
        <title>Novosphingobium cyanobacteriorum sp. nov., isolated from a eutrophic reservoir during the Microcystis bloom period.</title>
        <authorList>
            <person name="Kang M."/>
            <person name="Le V."/>
            <person name="Ko S.-R."/>
            <person name="Lee S.-A."/>
            <person name="Ahn C.-Y."/>
        </authorList>
    </citation>
    <scope>NUCLEOTIDE SEQUENCE [LARGE SCALE GENOMIC DNA]</scope>
    <source>
        <strain evidence="3 4">HBC54</strain>
    </source>
</reference>
<evidence type="ECO:0000313" key="4">
    <source>
        <dbReference type="Proteomes" id="UP001222770"/>
    </source>
</evidence>
<keyword evidence="2" id="KW-0472">Membrane</keyword>
<evidence type="ECO:0000256" key="2">
    <source>
        <dbReference type="SAM" id="Phobius"/>
    </source>
</evidence>
<accession>A0ABT6CG24</accession>
<feature type="transmembrane region" description="Helical" evidence="2">
    <location>
        <begin position="30"/>
        <end position="54"/>
    </location>
</feature>
<evidence type="ECO:0000313" key="3">
    <source>
        <dbReference type="EMBL" id="MDF8332040.1"/>
    </source>
</evidence>
<name>A0ABT6CG24_9SPHN</name>
<dbReference type="EMBL" id="JAROCY010000002">
    <property type="protein sequence ID" value="MDF8332040.1"/>
    <property type="molecule type" value="Genomic_DNA"/>
</dbReference>
<feature type="region of interest" description="Disordered" evidence="1">
    <location>
        <begin position="1"/>
        <end position="25"/>
    </location>
</feature>
<keyword evidence="2" id="KW-1133">Transmembrane helix</keyword>